<protein>
    <recommendedName>
        <fullName evidence="1">CYTH domain-containing protein</fullName>
    </recommendedName>
</protein>
<organism evidence="2 3">
    <name type="scientific">Rummeliibacillus stabekisii</name>
    <dbReference type="NCBI Taxonomy" id="241244"/>
    <lineage>
        <taxon>Bacteria</taxon>
        <taxon>Bacillati</taxon>
        <taxon>Bacillota</taxon>
        <taxon>Bacilli</taxon>
        <taxon>Bacillales</taxon>
        <taxon>Caryophanaceae</taxon>
        <taxon>Rummeliibacillus</taxon>
    </lineage>
</organism>
<dbReference type="Gene3D" id="2.40.320.10">
    <property type="entry name" value="Hypothetical Protein Pfu-838710-001"/>
    <property type="match status" value="1"/>
</dbReference>
<dbReference type="PIRSF" id="PIRSF012526">
    <property type="entry name" value="CYTH_UCP012526"/>
    <property type="match status" value="1"/>
</dbReference>
<dbReference type="OrthoDB" id="384378at2"/>
<dbReference type="PROSITE" id="PS51707">
    <property type="entry name" value="CYTH"/>
    <property type="match status" value="1"/>
</dbReference>
<gene>
    <name evidence="2" type="ORF">ATY39_01525</name>
</gene>
<dbReference type="EMBL" id="CP014806">
    <property type="protein sequence ID" value="AMW98210.1"/>
    <property type="molecule type" value="Genomic_DNA"/>
</dbReference>
<reference evidence="2 3" key="1">
    <citation type="journal article" date="2016" name="Genome Announc.">
        <title>Whole-Genome Sequence of Rummeliibacillus stabekisii Strain PP9 Isolated from Antarctic Soil.</title>
        <authorList>
            <person name="da Mota F.F."/>
            <person name="Vollu R.E."/>
            <person name="Jurelevicius D."/>
            <person name="Seldin L."/>
        </authorList>
    </citation>
    <scope>NUCLEOTIDE SEQUENCE [LARGE SCALE GENOMIC DNA]</scope>
    <source>
        <strain evidence="2 3">PP9</strain>
    </source>
</reference>
<name>A0A143H9Z7_9BACL</name>
<keyword evidence="3" id="KW-1185">Reference proteome</keyword>
<dbReference type="Proteomes" id="UP000076021">
    <property type="component" value="Chromosome"/>
</dbReference>
<dbReference type="STRING" id="241244.ATY39_01525"/>
<evidence type="ECO:0000313" key="2">
    <source>
        <dbReference type="EMBL" id="AMW98210.1"/>
    </source>
</evidence>
<reference evidence="3" key="2">
    <citation type="submission" date="2016-03" db="EMBL/GenBank/DDBJ databases">
        <authorList>
            <person name="Ploux O."/>
        </authorList>
    </citation>
    <scope>NUCLEOTIDE SEQUENCE [LARGE SCALE GENOMIC DNA]</scope>
    <source>
        <strain evidence="3">PP9</strain>
    </source>
</reference>
<evidence type="ECO:0000313" key="3">
    <source>
        <dbReference type="Proteomes" id="UP000076021"/>
    </source>
</evidence>
<evidence type="ECO:0000259" key="1">
    <source>
        <dbReference type="PROSITE" id="PS51707"/>
    </source>
</evidence>
<dbReference type="InterPro" id="IPR033469">
    <property type="entry name" value="CYTH-like_dom_sf"/>
</dbReference>
<dbReference type="KEGG" id="rst:ATY39_01525"/>
<dbReference type="RefSeq" id="WP_066784800.1">
    <property type="nucleotide sequence ID" value="NZ_CP014806.1"/>
</dbReference>
<accession>A0A143H9Z7</accession>
<dbReference type="SMART" id="SM01118">
    <property type="entry name" value="CYTH"/>
    <property type="match status" value="1"/>
</dbReference>
<proteinExistence type="predicted"/>
<feature type="domain" description="CYTH" evidence="1">
    <location>
        <begin position="4"/>
        <end position="192"/>
    </location>
</feature>
<dbReference type="AlphaFoldDB" id="A0A143H9Z7"/>
<sequence>MPQELEIEFKNMLTKDEFIKLADYFNLKQDDFREQTNYYFDTEDFLLKQLRAGLRIRKKGSSFECTLKEPFTGIGLMETTDRLTASKADSFLKGEGPLAASEVNQRLEALKINIKDLNNIGTLITKRAEIKYEGGLLVLDHSNYGRTEDYELEYEVSNEEKGKATFLEFLASHSIPIRPAEKKIARLMNAKK</sequence>
<dbReference type="InterPro" id="IPR023577">
    <property type="entry name" value="CYTH_domain"/>
</dbReference>
<dbReference type="CDD" id="cd07762">
    <property type="entry name" value="CYTH-like_Pase_1"/>
    <property type="match status" value="1"/>
</dbReference>
<dbReference type="SUPFAM" id="SSF55154">
    <property type="entry name" value="CYTH-like phosphatases"/>
    <property type="match status" value="1"/>
</dbReference>
<dbReference type="InterPro" id="IPR009195">
    <property type="entry name" value="Uncharacterised_YjbK"/>
</dbReference>
<dbReference type="Pfam" id="PF01928">
    <property type="entry name" value="CYTH"/>
    <property type="match status" value="1"/>
</dbReference>